<organism evidence="2 3">
    <name type="scientific">Niastella soli</name>
    <dbReference type="NCBI Taxonomy" id="2821487"/>
    <lineage>
        <taxon>Bacteria</taxon>
        <taxon>Pseudomonadati</taxon>
        <taxon>Bacteroidota</taxon>
        <taxon>Chitinophagia</taxon>
        <taxon>Chitinophagales</taxon>
        <taxon>Chitinophagaceae</taxon>
        <taxon>Niastella</taxon>
    </lineage>
</organism>
<evidence type="ECO:0000313" key="2">
    <source>
        <dbReference type="EMBL" id="MBO9202969.1"/>
    </source>
</evidence>
<protein>
    <submittedName>
        <fullName evidence="2">DUF4843 domain-containing protein</fullName>
    </submittedName>
</protein>
<keyword evidence="1" id="KW-0732">Signal</keyword>
<feature type="chain" id="PRO_5046976320" evidence="1">
    <location>
        <begin position="21"/>
        <end position="272"/>
    </location>
</feature>
<name>A0ABS3YYH3_9BACT</name>
<evidence type="ECO:0000313" key="3">
    <source>
        <dbReference type="Proteomes" id="UP000677244"/>
    </source>
</evidence>
<dbReference type="Pfam" id="PF16132">
    <property type="entry name" value="DUF4843"/>
    <property type="match status" value="1"/>
</dbReference>
<dbReference type="RefSeq" id="WP_209141026.1">
    <property type="nucleotide sequence ID" value="NZ_JAGHKO010000005.1"/>
</dbReference>
<accession>A0ABS3YYH3</accession>
<dbReference type="PROSITE" id="PS51257">
    <property type="entry name" value="PROKAR_LIPOPROTEIN"/>
    <property type="match status" value="1"/>
</dbReference>
<sequence length="272" mass="30866">MKNITILLLAVVVAMTSCHKETTFTYKAAPGIFFNLEVVHASDSILYTFAYHPELTQDTAWVPVQISGDRDSVNDRKFVMEVVNDSTTTAVANKHYEPLKSEYIMKAGKGVALVPVILYNTDTNMSKRPFAVTLRLKQTPDFSTALDKPIITTRVVVSSRLEKPNWWDMWIKSSYSQVKHQLFRLAATTDELTLDGSMAPLYLFYVDQLKALMASPQTWKKNHPDKGYNLDLRPDGNYDFYPVANPTKIIPYVKDSQTGQYFFIDETGSKVI</sequence>
<gene>
    <name evidence="2" type="ORF">J7I42_21945</name>
</gene>
<evidence type="ECO:0000256" key="1">
    <source>
        <dbReference type="SAM" id="SignalP"/>
    </source>
</evidence>
<proteinExistence type="predicted"/>
<feature type="signal peptide" evidence="1">
    <location>
        <begin position="1"/>
        <end position="20"/>
    </location>
</feature>
<dbReference type="Proteomes" id="UP000677244">
    <property type="component" value="Unassembled WGS sequence"/>
</dbReference>
<comment type="caution">
    <text evidence="2">The sequence shown here is derived from an EMBL/GenBank/DDBJ whole genome shotgun (WGS) entry which is preliminary data.</text>
</comment>
<dbReference type="EMBL" id="JAGHKO010000005">
    <property type="protein sequence ID" value="MBO9202969.1"/>
    <property type="molecule type" value="Genomic_DNA"/>
</dbReference>
<reference evidence="2 3" key="1">
    <citation type="submission" date="2021-03" db="EMBL/GenBank/DDBJ databases">
        <title>Assistant Professor.</title>
        <authorList>
            <person name="Huq M.A."/>
        </authorList>
    </citation>
    <scope>NUCLEOTIDE SEQUENCE [LARGE SCALE GENOMIC DNA]</scope>
    <source>
        <strain evidence="2 3">MAH-29</strain>
    </source>
</reference>
<keyword evidence="3" id="KW-1185">Reference proteome</keyword>
<dbReference type="InterPro" id="IPR032299">
    <property type="entry name" value="DUF4843"/>
</dbReference>